<keyword evidence="2" id="KW-1185">Reference proteome</keyword>
<dbReference type="EMBL" id="CP002026">
    <property type="protein sequence ID" value="ADH87864.1"/>
    <property type="molecule type" value="Genomic_DNA"/>
</dbReference>
<sequence length="97" mass="10466">MVDTAEVAASICLARPDPETYGELASFALPIIDVDMRHQIAEALTAIIAQAEATRRNALKLPGGSAEVIASSEHIVVCAKRIWQLIDDPQGSGKRRR</sequence>
<accession>D7A444</accession>
<evidence type="ECO:0000313" key="1">
    <source>
        <dbReference type="EMBL" id="ADH87864.1"/>
    </source>
</evidence>
<name>D7A444_ANCN5</name>
<reference evidence="1 2" key="1">
    <citation type="journal article" date="2012" name="Stand. Genomic Sci.">
        <title>Complete genome sequence of the facultatively chemolithoautotrophic and methylotrophic alpha Proteobacterium Starkeya novella type strain (ATCC 8093(T)).</title>
        <authorList>
            <person name="Kappler U."/>
            <person name="Davenport K."/>
            <person name="Beatson S."/>
            <person name="Lucas S."/>
            <person name="Lapidus A."/>
            <person name="Copeland A."/>
            <person name="Berry K.W."/>
            <person name="Glavina Del Rio T."/>
            <person name="Hammon N."/>
            <person name="Dalin E."/>
            <person name="Tice H."/>
            <person name="Pitluck S."/>
            <person name="Richardson P."/>
            <person name="Bruce D."/>
            <person name="Goodwin L.A."/>
            <person name="Han C."/>
            <person name="Tapia R."/>
            <person name="Detter J.C."/>
            <person name="Chang Y.J."/>
            <person name="Jeffries C.D."/>
            <person name="Land M."/>
            <person name="Hauser L."/>
            <person name="Kyrpides N.C."/>
            <person name="Goker M."/>
            <person name="Ivanova N."/>
            <person name="Klenk H.P."/>
            <person name="Woyke T."/>
        </authorList>
    </citation>
    <scope>NUCLEOTIDE SEQUENCE [LARGE SCALE GENOMIC DNA]</scope>
    <source>
        <strain evidence="2">ATCC 8093 / DSM 506 / JCM 20403 / CCM 1077 / IAM 12100 / NBRC 12443 / NCIMB 10456</strain>
    </source>
</reference>
<proteinExistence type="predicted"/>
<organism evidence="1 2">
    <name type="scientific">Ancylobacter novellus (strain ATCC 8093 / DSM 506 / JCM 20403 / CCM 1077 / IAM 12100 / NBRC 12443 / NCIMB 10456)</name>
    <name type="common">Starkeya novella</name>
    <dbReference type="NCBI Taxonomy" id="639283"/>
    <lineage>
        <taxon>Bacteria</taxon>
        <taxon>Pseudomonadati</taxon>
        <taxon>Pseudomonadota</taxon>
        <taxon>Alphaproteobacteria</taxon>
        <taxon>Hyphomicrobiales</taxon>
        <taxon>Xanthobacteraceae</taxon>
        <taxon>Ancylobacter</taxon>
    </lineage>
</organism>
<dbReference type="RefSeq" id="WP_013165369.1">
    <property type="nucleotide sequence ID" value="NC_014217.1"/>
</dbReference>
<dbReference type="HOGENOM" id="CLU_2345321_0_0_5"/>
<gene>
    <name evidence="1" type="ordered locus">Snov_0531</name>
</gene>
<protein>
    <submittedName>
        <fullName evidence="1">ATPase with chaperone activity</fullName>
    </submittedName>
</protein>
<dbReference type="Proteomes" id="UP000006633">
    <property type="component" value="Chromosome"/>
</dbReference>
<dbReference type="AlphaFoldDB" id="D7A444"/>
<dbReference type="KEGG" id="sno:Snov_0531"/>
<evidence type="ECO:0000313" key="2">
    <source>
        <dbReference type="Proteomes" id="UP000006633"/>
    </source>
</evidence>